<reference evidence="1" key="1">
    <citation type="submission" date="2014-09" db="EMBL/GenBank/DDBJ databases">
        <authorList>
            <person name="Magalhaes I.L.F."/>
            <person name="Oliveira U."/>
            <person name="Santos F.R."/>
            <person name="Vidigal T.H.D.A."/>
            <person name="Brescovit A.D."/>
            <person name="Santos A.J."/>
        </authorList>
    </citation>
    <scope>NUCLEOTIDE SEQUENCE</scope>
    <source>
        <tissue evidence="1">Shoot tissue taken approximately 20 cm above the soil surface</tissue>
    </source>
</reference>
<reference evidence="1" key="2">
    <citation type="journal article" date="2015" name="Data Brief">
        <title>Shoot transcriptome of the giant reed, Arundo donax.</title>
        <authorList>
            <person name="Barrero R.A."/>
            <person name="Guerrero F.D."/>
            <person name="Moolhuijzen P."/>
            <person name="Goolsby J.A."/>
            <person name="Tidwell J."/>
            <person name="Bellgard S.E."/>
            <person name="Bellgard M.I."/>
        </authorList>
    </citation>
    <scope>NUCLEOTIDE SEQUENCE</scope>
    <source>
        <tissue evidence="1">Shoot tissue taken approximately 20 cm above the soil surface</tissue>
    </source>
</reference>
<accession>A0A0A8YTY2</accession>
<organism evidence="1">
    <name type="scientific">Arundo donax</name>
    <name type="common">Giant reed</name>
    <name type="synonym">Donax arundinaceus</name>
    <dbReference type="NCBI Taxonomy" id="35708"/>
    <lineage>
        <taxon>Eukaryota</taxon>
        <taxon>Viridiplantae</taxon>
        <taxon>Streptophyta</taxon>
        <taxon>Embryophyta</taxon>
        <taxon>Tracheophyta</taxon>
        <taxon>Spermatophyta</taxon>
        <taxon>Magnoliopsida</taxon>
        <taxon>Liliopsida</taxon>
        <taxon>Poales</taxon>
        <taxon>Poaceae</taxon>
        <taxon>PACMAD clade</taxon>
        <taxon>Arundinoideae</taxon>
        <taxon>Arundineae</taxon>
        <taxon>Arundo</taxon>
    </lineage>
</organism>
<dbReference type="AlphaFoldDB" id="A0A0A8YTY2"/>
<name>A0A0A8YTY2_ARUDO</name>
<evidence type="ECO:0000313" key="1">
    <source>
        <dbReference type="EMBL" id="JAD26022.1"/>
    </source>
</evidence>
<dbReference type="EMBL" id="GBRH01271873">
    <property type="protein sequence ID" value="JAD26022.1"/>
    <property type="molecule type" value="Transcribed_RNA"/>
</dbReference>
<sequence length="24" mass="2739">MIQLQLALRLFCRGALTKRHAIVS</sequence>
<protein>
    <submittedName>
        <fullName evidence="1">Uncharacterized protein</fullName>
    </submittedName>
</protein>
<proteinExistence type="predicted"/>